<reference evidence="3 4" key="1">
    <citation type="submission" date="2019-02" db="EMBL/GenBank/DDBJ databases">
        <title>Genome sequencing of the rare red list fungi Phlebia centrifuga.</title>
        <authorList>
            <person name="Buettner E."/>
            <person name="Kellner H."/>
        </authorList>
    </citation>
    <scope>NUCLEOTIDE SEQUENCE [LARGE SCALE GENOMIC DNA]</scope>
    <source>
        <strain evidence="3 4">DSM 108282</strain>
    </source>
</reference>
<proteinExistence type="predicted"/>
<keyword evidence="4" id="KW-1185">Reference proteome</keyword>
<evidence type="ECO:0000313" key="3">
    <source>
        <dbReference type="EMBL" id="THH02176.1"/>
    </source>
</evidence>
<dbReference type="SMART" id="SM00256">
    <property type="entry name" value="FBOX"/>
    <property type="match status" value="1"/>
</dbReference>
<sequence length="509" mass="55117">MSCPLVDLPDDCILLVVQWLPLLDIVALRKTCTRLAYVSRLRTVWHTVYRRFSALVPMPLAPNTALPLSLDAESTTAAVLEHICVYAHRLHHRWTETLPAPTSIRKIPHVGPSVDDVHLLPGGRWLVQVHGTTHVTLWDLAKASLSHSTTSHNEGAASSSTALIRDEALHVLVQAHETHSLLTCSSQIYIHTLTLNRPAAHSRTLPPLALKSSQSSALDANGHLLSFHVYEEDDVSEIYVLDWTCPALKGVILCSSALDDLPPQTRTYTRALSLPTNSYVLLATSSGQIFLFLVPPLSASSALARLQVAPIAHTTLPIPFLDSRPIDTIEYVGQWSTSASPINNQTYTLSLTTHTQLYSLTFCPFSSQWSYDEHYDSSPSTLSVRSVVLSFIWSALPTRGAQIHPALLASFGGSALRGMYIENSNIFSQYRSALGIRLVLFAGPFPGTSSPTPSSHHLAQVRGPASSLRPTEKRAAGIGGGQEPGRGAEEPEGDEAGGFGGRDVSEGCG</sequence>
<dbReference type="Proteomes" id="UP000309038">
    <property type="component" value="Unassembled WGS sequence"/>
</dbReference>
<dbReference type="InterPro" id="IPR001810">
    <property type="entry name" value="F-box_dom"/>
</dbReference>
<dbReference type="SUPFAM" id="SSF69322">
    <property type="entry name" value="Tricorn protease domain 2"/>
    <property type="match status" value="1"/>
</dbReference>
<evidence type="ECO:0000313" key="4">
    <source>
        <dbReference type="Proteomes" id="UP000309038"/>
    </source>
</evidence>
<evidence type="ECO:0000256" key="1">
    <source>
        <dbReference type="SAM" id="MobiDB-lite"/>
    </source>
</evidence>
<dbReference type="Pfam" id="PF00646">
    <property type="entry name" value="F-box"/>
    <property type="match status" value="1"/>
</dbReference>
<gene>
    <name evidence="3" type="ORF">EW026_g672</name>
</gene>
<dbReference type="InterPro" id="IPR036047">
    <property type="entry name" value="F-box-like_dom_sf"/>
</dbReference>
<comment type="caution">
    <text evidence="3">The sequence shown here is derived from an EMBL/GenBank/DDBJ whole genome shotgun (WGS) entry which is preliminary data.</text>
</comment>
<dbReference type="PROSITE" id="PS50181">
    <property type="entry name" value="FBOX"/>
    <property type="match status" value="1"/>
</dbReference>
<accession>A0A4S4KTY0</accession>
<dbReference type="AlphaFoldDB" id="A0A4S4KTY0"/>
<dbReference type="EMBL" id="SGPJ01000010">
    <property type="protein sequence ID" value="THH02176.1"/>
    <property type="molecule type" value="Genomic_DNA"/>
</dbReference>
<feature type="domain" description="F-box" evidence="2">
    <location>
        <begin position="2"/>
        <end position="48"/>
    </location>
</feature>
<protein>
    <recommendedName>
        <fullName evidence="2">F-box domain-containing protein</fullName>
    </recommendedName>
</protein>
<feature type="region of interest" description="Disordered" evidence="1">
    <location>
        <begin position="449"/>
        <end position="509"/>
    </location>
</feature>
<dbReference type="SUPFAM" id="SSF81383">
    <property type="entry name" value="F-box domain"/>
    <property type="match status" value="1"/>
</dbReference>
<organism evidence="3 4">
    <name type="scientific">Hermanssonia centrifuga</name>
    <dbReference type="NCBI Taxonomy" id="98765"/>
    <lineage>
        <taxon>Eukaryota</taxon>
        <taxon>Fungi</taxon>
        <taxon>Dikarya</taxon>
        <taxon>Basidiomycota</taxon>
        <taxon>Agaricomycotina</taxon>
        <taxon>Agaricomycetes</taxon>
        <taxon>Polyporales</taxon>
        <taxon>Meruliaceae</taxon>
        <taxon>Hermanssonia</taxon>
    </lineage>
</organism>
<name>A0A4S4KTY0_9APHY</name>
<evidence type="ECO:0000259" key="2">
    <source>
        <dbReference type="PROSITE" id="PS50181"/>
    </source>
</evidence>